<dbReference type="NCBIfam" id="NF010228">
    <property type="entry name" value="PRK13682.1-3"/>
    <property type="match status" value="1"/>
</dbReference>
<sequence length="55" mass="5558">MLGWALAFFIIALIAAALGFGGIAGAAVGIAKIIFFVALVLLALSLIAGLFRGRP</sequence>
<proteinExistence type="inferred from homology"/>
<comment type="subcellular location">
    <subcellularLocation>
        <location evidence="5">Cell membrane</location>
        <topology evidence="5">Single-pass membrane protein</topology>
    </subcellularLocation>
</comment>
<dbReference type="RefSeq" id="WP_085125899.1">
    <property type="nucleotide sequence ID" value="NZ_FWZX01000034.1"/>
</dbReference>
<keyword evidence="1 5" id="KW-1003">Cell membrane</keyword>
<dbReference type="GO" id="GO:0005886">
    <property type="term" value="C:plasma membrane"/>
    <property type="evidence" value="ECO:0007669"/>
    <property type="project" value="UniProtKB-SubCell"/>
</dbReference>
<keyword evidence="2 5" id="KW-0812">Transmembrane</keyword>
<gene>
    <name evidence="6" type="ORF">SAMN05428998_13460</name>
</gene>
<dbReference type="Proteomes" id="UP000192917">
    <property type="component" value="Unassembled WGS sequence"/>
</dbReference>
<dbReference type="InterPro" id="IPR009760">
    <property type="entry name" value="DUF1328"/>
</dbReference>
<reference evidence="6 7" key="1">
    <citation type="submission" date="2017-04" db="EMBL/GenBank/DDBJ databases">
        <authorList>
            <person name="Afonso C.L."/>
            <person name="Miller P.J."/>
            <person name="Scott M.A."/>
            <person name="Spackman E."/>
            <person name="Goraichik I."/>
            <person name="Dimitrov K.M."/>
            <person name="Suarez D.L."/>
            <person name="Swayne D.E."/>
        </authorList>
    </citation>
    <scope>NUCLEOTIDE SEQUENCE [LARGE SCALE GENOMIC DNA]</scope>
    <source>
        <strain evidence="6 7">USBA 355</strain>
    </source>
</reference>
<dbReference type="Pfam" id="PF07043">
    <property type="entry name" value="DUF1328"/>
    <property type="match status" value="1"/>
</dbReference>
<feature type="transmembrane region" description="Helical" evidence="5">
    <location>
        <begin position="29"/>
        <end position="51"/>
    </location>
</feature>
<evidence type="ECO:0000256" key="3">
    <source>
        <dbReference type="ARBA" id="ARBA00022989"/>
    </source>
</evidence>
<dbReference type="NCBIfam" id="NF010229">
    <property type="entry name" value="PRK13682.1-4"/>
    <property type="match status" value="1"/>
</dbReference>
<comment type="similarity">
    <text evidence="5">Belongs to the UPF0391 family.</text>
</comment>
<keyword evidence="3 5" id="KW-1133">Transmembrane helix</keyword>
<keyword evidence="4 5" id="KW-0472">Membrane</keyword>
<protein>
    <recommendedName>
        <fullName evidence="5">UPF0391 membrane protein SAMN05428998_13460</fullName>
    </recommendedName>
</protein>
<organism evidence="6 7">
    <name type="scientific">Tistlia consotensis USBA 355</name>
    <dbReference type="NCBI Taxonomy" id="560819"/>
    <lineage>
        <taxon>Bacteria</taxon>
        <taxon>Pseudomonadati</taxon>
        <taxon>Pseudomonadota</taxon>
        <taxon>Alphaproteobacteria</taxon>
        <taxon>Rhodospirillales</taxon>
        <taxon>Rhodovibrionaceae</taxon>
        <taxon>Tistlia</taxon>
    </lineage>
</organism>
<evidence type="ECO:0000256" key="4">
    <source>
        <dbReference type="ARBA" id="ARBA00023136"/>
    </source>
</evidence>
<accession>A0A1Y6CMA2</accession>
<evidence type="ECO:0000256" key="2">
    <source>
        <dbReference type="ARBA" id="ARBA00022692"/>
    </source>
</evidence>
<dbReference type="HAMAP" id="MF_01361">
    <property type="entry name" value="UPF0391"/>
    <property type="match status" value="1"/>
</dbReference>
<keyword evidence="7" id="KW-1185">Reference proteome</keyword>
<evidence type="ECO:0000256" key="5">
    <source>
        <dbReference type="HAMAP-Rule" id="MF_01361"/>
    </source>
</evidence>
<evidence type="ECO:0000313" key="6">
    <source>
        <dbReference type="EMBL" id="SMF75716.1"/>
    </source>
</evidence>
<dbReference type="PIRSF" id="PIRSF036466">
    <property type="entry name" value="UCP036466"/>
    <property type="match status" value="1"/>
</dbReference>
<evidence type="ECO:0000256" key="1">
    <source>
        <dbReference type="ARBA" id="ARBA00022475"/>
    </source>
</evidence>
<name>A0A1Y6CMA2_9PROT</name>
<dbReference type="STRING" id="560819.SAMN05428998_13460"/>
<dbReference type="AlphaFoldDB" id="A0A1Y6CMA2"/>
<dbReference type="EMBL" id="FWZX01000034">
    <property type="protein sequence ID" value="SMF75716.1"/>
    <property type="molecule type" value="Genomic_DNA"/>
</dbReference>
<evidence type="ECO:0000313" key="7">
    <source>
        <dbReference type="Proteomes" id="UP000192917"/>
    </source>
</evidence>